<name>A0AAV4NB33_CAEEX</name>
<accession>A0AAV4NB33</accession>
<dbReference type="AlphaFoldDB" id="A0AAV4NB33"/>
<dbReference type="EMBL" id="BPLR01003190">
    <property type="protein sequence ID" value="GIX81985.1"/>
    <property type="molecule type" value="Genomic_DNA"/>
</dbReference>
<keyword evidence="2" id="KW-1185">Reference proteome</keyword>
<proteinExistence type="predicted"/>
<gene>
    <name evidence="1" type="ORF">CEXT_275961</name>
</gene>
<dbReference type="Proteomes" id="UP001054945">
    <property type="component" value="Unassembled WGS sequence"/>
</dbReference>
<reference evidence="1 2" key="1">
    <citation type="submission" date="2021-06" db="EMBL/GenBank/DDBJ databases">
        <title>Caerostris extrusa draft genome.</title>
        <authorList>
            <person name="Kono N."/>
            <person name="Arakawa K."/>
        </authorList>
    </citation>
    <scope>NUCLEOTIDE SEQUENCE [LARGE SCALE GENOMIC DNA]</scope>
</reference>
<evidence type="ECO:0000313" key="1">
    <source>
        <dbReference type="EMBL" id="GIX81985.1"/>
    </source>
</evidence>
<evidence type="ECO:0000313" key="2">
    <source>
        <dbReference type="Proteomes" id="UP001054945"/>
    </source>
</evidence>
<organism evidence="1 2">
    <name type="scientific">Caerostris extrusa</name>
    <name type="common">Bark spider</name>
    <name type="synonym">Caerostris bankana</name>
    <dbReference type="NCBI Taxonomy" id="172846"/>
    <lineage>
        <taxon>Eukaryota</taxon>
        <taxon>Metazoa</taxon>
        <taxon>Ecdysozoa</taxon>
        <taxon>Arthropoda</taxon>
        <taxon>Chelicerata</taxon>
        <taxon>Arachnida</taxon>
        <taxon>Araneae</taxon>
        <taxon>Araneomorphae</taxon>
        <taxon>Entelegynae</taxon>
        <taxon>Araneoidea</taxon>
        <taxon>Araneidae</taxon>
        <taxon>Caerostris</taxon>
    </lineage>
</organism>
<protein>
    <submittedName>
        <fullName evidence="1">Uncharacterized protein</fullName>
    </submittedName>
</protein>
<sequence length="126" mass="14438">MVIKKQIILDLSSDLNSWCPGYSCHNKMQEVPSRWSQILLQIDTVSGYNMASNSGKLLQEGGAGAPVKQSIIDIIKELLWANFTDSNKHDYYIVFSDDRNNSDRMQVAFENSVPMWREMLALLFLY</sequence>
<comment type="caution">
    <text evidence="1">The sequence shown here is derived from an EMBL/GenBank/DDBJ whole genome shotgun (WGS) entry which is preliminary data.</text>
</comment>